<reference evidence="1 2" key="1">
    <citation type="submission" date="2019-11" db="EMBL/GenBank/DDBJ databases">
        <title>Metabolism of dissolved organic matter in forest soils.</title>
        <authorList>
            <person name="Cyle K.T."/>
            <person name="Wilhelm R.C."/>
            <person name="Martinez C.E."/>
        </authorList>
    </citation>
    <scope>NUCLEOTIDE SEQUENCE [LARGE SCALE GENOMIC DNA]</scope>
    <source>
        <strain evidence="1 2">5N</strain>
    </source>
</reference>
<protein>
    <recommendedName>
        <fullName evidence="3">Dienelactone hydrolase</fullName>
    </recommendedName>
</protein>
<evidence type="ECO:0008006" key="3">
    <source>
        <dbReference type="Google" id="ProtNLM"/>
    </source>
</evidence>
<evidence type="ECO:0000313" key="2">
    <source>
        <dbReference type="Proteomes" id="UP000655523"/>
    </source>
</evidence>
<sequence length="54" mass="5690">MEILPFEAITFSDDAFLAGSKDGKRATIAGELRLPKAGTDKFPAVILLHGSSKG</sequence>
<name>A0A972NQ34_9BURK</name>
<gene>
    <name evidence="1" type="ORF">GNZ13_17720</name>
</gene>
<dbReference type="Proteomes" id="UP000655523">
    <property type="component" value="Unassembled WGS sequence"/>
</dbReference>
<dbReference type="RefSeq" id="WP_172166739.1">
    <property type="nucleotide sequence ID" value="NZ_WOEZ01000090.1"/>
</dbReference>
<dbReference type="EMBL" id="WOEZ01000090">
    <property type="protein sequence ID" value="NPT56378.1"/>
    <property type="molecule type" value="Genomic_DNA"/>
</dbReference>
<comment type="caution">
    <text evidence="1">The sequence shown here is derived from an EMBL/GenBank/DDBJ whole genome shotgun (WGS) entry which is preliminary data.</text>
</comment>
<proteinExistence type="predicted"/>
<organism evidence="1 2">
    <name type="scientific">Paraburkholderia elongata</name>
    <dbReference type="NCBI Taxonomy" id="2675747"/>
    <lineage>
        <taxon>Bacteria</taxon>
        <taxon>Pseudomonadati</taxon>
        <taxon>Pseudomonadota</taxon>
        <taxon>Betaproteobacteria</taxon>
        <taxon>Burkholderiales</taxon>
        <taxon>Burkholderiaceae</taxon>
        <taxon>Paraburkholderia</taxon>
    </lineage>
</organism>
<accession>A0A972NQ34</accession>
<dbReference type="AlphaFoldDB" id="A0A972NQ34"/>
<keyword evidence="2" id="KW-1185">Reference proteome</keyword>
<evidence type="ECO:0000313" key="1">
    <source>
        <dbReference type="EMBL" id="NPT56378.1"/>
    </source>
</evidence>